<name>A0A8S1KNI9_9CILI</name>
<evidence type="ECO:0000313" key="2">
    <source>
        <dbReference type="Proteomes" id="UP000692954"/>
    </source>
</evidence>
<keyword evidence="2" id="KW-1185">Reference proteome</keyword>
<gene>
    <name evidence="1" type="ORF">PSON_ATCC_30995.1.T0080355</name>
</gene>
<organism evidence="1 2">
    <name type="scientific">Paramecium sonneborni</name>
    <dbReference type="NCBI Taxonomy" id="65129"/>
    <lineage>
        <taxon>Eukaryota</taxon>
        <taxon>Sar</taxon>
        <taxon>Alveolata</taxon>
        <taxon>Ciliophora</taxon>
        <taxon>Intramacronucleata</taxon>
        <taxon>Oligohymenophorea</taxon>
        <taxon>Peniculida</taxon>
        <taxon>Parameciidae</taxon>
        <taxon>Paramecium</taxon>
    </lineage>
</organism>
<sequence>MDIIYEKPQKLNTLQQELEGKKIIAFQYFLIRKSGLMNKGFLNQLTID</sequence>
<accession>A0A8S1KNI9</accession>
<dbReference type="AlphaFoldDB" id="A0A8S1KNI9"/>
<protein>
    <submittedName>
        <fullName evidence="1">Uncharacterized protein</fullName>
    </submittedName>
</protein>
<dbReference type="Proteomes" id="UP000692954">
    <property type="component" value="Unassembled WGS sequence"/>
</dbReference>
<reference evidence="1" key="1">
    <citation type="submission" date="2021-01" db="EMBL/GenBank/DDBJ databases">
        <authorList>
            <consortium name="Genoscope - CEA"/>
            <person name="William W."/>
        </authorList>
    </citation>
    <scope>NUCLEOTIDE SEQUENCE</scope>
</reference>
<dbReference type="EMBL" id="CAJJDN010000008">
    <property type="protein sequence ID" value="CAD8054556.1"/>
    <property type="molecule type" value="Genomic_DNA"/>
</dbReference>
<proteinExistence type="predicted"/>
<comment type="caution">
    <text evidence="1">The sequence shown here is derived from an EMBL/GenBank/DDBJ whole genome shotgun (WGS) entry which is preliminary data.</text>
</comment>
<evidence type="ECO:0000313" key="1">
    <source>
        <dbReference type="EMBL" id="CAD8054556.1"/>
    </source>
</evidence>